<evidence type="ECO:0000313" key="1">
    <source>
        <dbReference type="EMBL" id="RHN79234.1"/>
    </source>
</evidence>
<proteinExistence type="predicted"/>
<protein>
    <submittedName>
        <fullName evidence="1">Uncharacterized protein</fullName>
    </submittedName>
</protein>
<reference evidence="1" key="1">
    <citation type="journal article" date="2018" name="Nat. Plants">
        <title>Whole-genome landscape of Medicago truncatula symbiotic genes.</title>
        <authorList>
            <person name="Pecrix Y."/>
            <person name="Gamas P."/>
            <person name="Carrere S."/>
        </authorList>
    </citation>
    <scope>NUCLEOTIDE SEQUENCE</scope>
    <source>
        <tissue evidence="1">Leaves</tissue>
    </source>
</reference>
<dbReference type="AlphaFoldDB" id="A0A396JPV4"/>
<organism evidence="1">
    <name type="scientific">Medicago truncatula</name>
    <name type="common">Barrel medic</name>
    <name type="synonym">Medicago tribuloides</name>
    <dbReference type="NCBI Taxonomy" id="3880"/>
    <lineage>
        <taxon>Eukaryota</taxon>
        <taxon>Viridiplantae</taxon>
        <taxon>Streptophyta</taxon>
        <taxon>Embryophyta</taxon>
        <taxon>Tracheophyta</taxon>
        <taxon>Spermatophyta</taxon>
        <taxon>Magnoliopsida</taxon>
        <taxon>eudicotyledons</taxon>
        <taxon>Gunneridae</taxon>
        <taxon>Pentapetalae</taxon>
        <taxon>rosids</taxon>
        <taxon>fabids</taxon>
        <taxon>Fabales</taxon>
        <taxon>Fabaceae</taxon>
        <taxon>Papilionoideae</taxon>
        <taxon>50 kb inversion clade</taxon>
        <taxon>NPAAA clade</taxon>
        <taxon>Hologalegina</taxon>
        <taxon>IRL clade</taxon>
        <taxon>Trifolieae</taxon>
        <taxon>Medicago</taxon>
    </lineage>
</organism>
<accession>A0A396JPV4</accession>
<sequence>MIFCCLEKKLTVVNELFVSCFIWILSDKTFNFMDIKIDNNTRK</sequence>
<name>A0A396JPV4_MEDTR</name>
<dbReference type="Proteomes" id="UP000265566">
    <property type="component" value="Chromosome 1"/>
</dbReference>
<dbReference type="EMBL" id="PSQE01000001">
    <property type="protein sequence ID" value="RHN79234.1"/>
    <property type="molecule type" value="Genomic_DNA"/>
</dbReference>
<dbReference type="Gramene" id="rna2988">
    <property type="protein sequence ID" value="RHN79234.1"/>
    <property type="gene ID" value="gene2988"/>
</dbReference>
<comment type="caution">
    <text evidence="1">The sequence shown here is derived from an EMBL/GenBank/DDBJ whole genome shotgun (WGS) entry which is preliminary data.</text>
</comment>
<gene>
    <name evidence="1" type="ORF">MtrunA17_Chr1g0174991</name>
</gene>